<dbReference type="HOGENOM" id="CLU_009665_19_5_11"/>
<dbReference type="Pfam" id="PF01494">
    <property type="entry name" value="FAD_binding_3"/>
    <property type="match status" value="2"/>
</dbReference>
<gene>
    <name evidence="7" type="ordered locus">Cfla_3328</name>
</gene>
<proteinExistence type="predicted"/>
<keyword evidence="3" id="KW-0274">FAD</keyword>
<evidence type="ECO:0000256" key="3">
    <source>
        <dbReference type="ARBA" id="ARBA00022827"/>
    </source>
</evidence>
<sequence>MDAHTQDGPGGTRDVVVAGGGVAGLAAAVALRHAGIRVRVLERADRAGAQGGNALVLWHNAVLALRALGLGEELERIGRPLGAYEFRSPRRGVLARWPLAEHAPRYGAPVLSVLRADLHAALAARVGDDLVTGVACTGWDERDDGVVVHLADGTHLPADVLVGADGLRSTVRRRLHPHEGAPRYAGYTAWQGVVPVGDLDVDDGVFVNTLGRGVWFVYYRLADDLVYWDGIVGPEAARRAGSGATSPREMLLRAFAGWPGPARGLVAATPEHALRPTDVFDREPTQRWGAGRVTLAGDAAHAMTFNLGQGAAQGLEDALVLARHLTAAPAPVALRRYEEERGPRTAAMVRRSRFNGDLLRRRGPVACALRDAFIAAAFERVVLRATYRLTVDGLDPAMFRPLQEATR</sequence>
<dbReference type="AlphaFoldDB" id="D5UC48"/>
<organism evidence="7 8">
    <name type="scientific">Cellulomonas flavigena (strain ATCC 482 / DSM 20109 / BCRC 11376 / JCM 18109 / NBRC 3775 / NCIMB 8073 / NRS 134)</name>
    <dbReference type="NCBI Taxonomy" id="446466"/>
    <lineage>
        <taxon>Bacteria</taxon>
        <taxon>Bacillati</taxon>
        <taxon>Actinomycetota</taxon>
        <taxon>Actinomycetes</taxon>
        <taxon>Micrococcales</taxon>
        <taxon>Cellulomonadaceae</taxon>
        <taxon>Cellulomonas</taxon>
    </lineage>
</organism>
<comment type="cofactor">
    <cofactor evidence="1">
        <name>FAD</name>
        <dbReference type="ChEBI" id="CHEBI:57692"/>
    </cofactor>
</comment>
<feature type="domain" description="FAD-binding" evidence="6">
    <location>
        <begin position="285"/>
        <end position="352"/>
    </location>
</feature>
<name>D5UC48_CELFN</name>
<dbReference type="InterPro" id="IPR036188">
    <property type="entry name" value="FAD/NAD-bd_sf"/>
</dbReference>
<evidence type="ECO:0000313" key="7">
    <source>
        <dbReference type="EMBL" id="ADG76207.1"/>
    </source>
</evidence>
<reference evidence="7 8" key="1">
    <citation type="journal article" date="2010" name="Stand. Genomic Sci.">
        <title>Complete genome sequence of Cellulomonas flavigena type strain (134).</title>
        <authorList>
            <person name="Abt B."/>
            <person name="Foster B."/>
            <person name="Lapidus A."/>
            <person name="Clum A."/>
            <person name="Sun H."/>
            <person name="Pukall R."/>
            <person name="Lucas S."/>
            <person name="Glavina Del Rio T."/>
            <person name="Nolan M."/>
            <person name="Tice H."/>
            <person name="Cheng J.F."/>
            <person name="Pitluck S."/>
            <person name="Liolios K."/>
            <person name="Ivanova N."/>
            <person name="Mavromatis K."/>
            <person name="Ovchinnikova G."/>
            <person name="Pati A."/>
            <person name="Goodwin L."/>
            <person name="Chen A."/>
            <person name="Palaniappan K."/>
            <person name="Land M."/>
            <person name="Hauser L."/>
            <person name="Chang Y.J."/>
            <person name="Jeffries C.D."/>
            <person name="Rohde M."/>
            <person name="Goker M."/>
            <person name="Woyke T."/>
            <person name="Bristow J."/>
            <person name="Eisen J.A."/>
            <person name="Markowitz V."/>
            <person name="Hugenholtz P."/>
            <person name="Kyrpides N.C."/>
            <person name="Klenk H.P."/>
        </authorList>
    </citation>
    <scope>NUCLEOTIDE SEQUENCE [LARGE SCALE GENOMIC DNA]</scope>
    <source>
        <strain evidence="8">ATCC 482 / DSM 20109 / BCRC 11376 / JCM 18109 / NBRC 3775 / NCIMB 8073 / NRS 134</strain>
    </source>
</reference>
<dbReference type="PANTHER" id="PTHR13789">
    <property type="entry name" value="MONOOXYGENASE"/>
    <property type="match status" value="1"/>
</dbReference>
<dbReference type="KEGG" id="cfl:Cfla_3328"/>
<keyword evidence="4" id="KW-0560">Oxidoreductase</keyword>
<evidence type="ECO:0000256" key="5">
    <source>
        <dbReference type="ARBA" id="ARBA00023033"/>
    </source>
</evidence>
<evidence type="ECO:0000256" key="2">
    <source>
        <dbReference type="ARBA" id="ARBA00022630"/>
    </source>
</evidence>
<feature type="domain" description="FAD-binding" evidence="6">
    <location>
        <begin position="14"/>
        <end position="176"/>
    </location>
</feature>
<dbReference type="STRING" id="446466.Cfla_3328"/>
<dbReference type="Proteomes" id="UP000000849">
    <property type="component" value="Chromosome"/>
</dbReference>
<dbReference type="RefSeq" id="WP_013118536.1">
    <property type="nucleotide sequence ID" value="NC_014151.1"/>
</dbReference>
<dbReference type="PRINTS" id="PR00420">
    <property type="entry name" value="RNGMNOXGNASE"/>
</dbReference>
<dbReference type="eggNOG" id="COG0654">
    <property type="taxonomic scope" value="Bacteria"/>
</dbReference>
<evidence type="ECO:0000256" key="4">
    <source>
        <dbReference type="ARBA" id="ARBA00023002"/>
    </source>
</evidence>
<accession>D5UC48</accession>
<evidence type="ECO:0000259" key="6">
    <source>
        <dbReference type="Pfam" id="PF01494"/>
    </source>
</evidence>
<dbReference type="OrthoDB" id="9782160at2"/>
<dbReference type="SUPFAM" id="SSF51905">
    <property type="entry name" value="FAD/NAD(P)-binding domain"/>
    <property type="match status" value="1"/>
</dbReference>
<dbReference type="GO" id="GO:0004497">
    <property type="term" value="F:monooxygenase activity"/>
    <property type="evidence" value="ECO:0007669"/>
    <property type="project" value="UniProtKB-KW"/>
</dbReference>
<keyword evidence="5" id="KW-0503">Monooxygenase</keyword>
<evidence type="ECO:0000313" key="8">
    <source>
        <dbReference type="Proteomes" id="UP000000849"/>
    </source>
</evidence>
<dbReference type="InterPro" id="IPR050493">
    <property type="entry name" value="FAD-dep_Monooxygenase_BioMet"/>
</dbReference>
<keyword evidence="2" id="KW-0285">Flavoprotein</keyword>
<dbReference type="EMBL" id="CP001964">
    <property type="protein sequence ID" value="ADG76207.1"/>
    <property type="molecule type" value="Genomic_DNA"/>
</dbReference>
<dbReference type="InterPro" id="IPR002938">
    <property type="entry name" value="FAD-bd"/>
</dbReference>
<evidence type="ECO:0000256" key="1">
    <source>
        <dbReference type="ARBA" id="ARBA00001974"/>
    </source>
</evidence>
<dbReference type="PANTHER" id="PTHR13789:SF318">
    <property type="entry name" value="GERANYLGERANYL DIPHOSPHATE REDUCTASE"/>
    <property type="match status" value="1"/>
</dbReference>
<keyword evidence="8" id="KW-1185">Reference proteome</keyword>
<dbReference type="GO" id="GO:0071949">
    <property type="term" value="F:FAD binding"/>
    <property type="evidence" value="ECO:0007669"/>
    <property type="project" value="InterPro"/>
</dbReference>
<protein>
    <submittedName>
        <fullName evidence="7">Fumarate reductase/succinate dehydrogenase flavoprotein domain protein</fullName>
    </submittedName>
</protein>
<dbReference type="Gene3D" id="3.50.50.60">
    <property type="entry name" value="FAD/NAD(P)-binding domain"/>
    <property type="match status" value="1"/>
</dbReference>